<dbReference type="AlphaFoldDB" id="A0A016UUQ0"/>
<reference evidence="2" key="1">
    <citation type="journal article" date="2015" name="Nat. Genet.">
        <title>The genome and transcriptome of the zoonotic hookworm Ancylostoma ceylanicum identify infection-specific gene families.</title>
        <authorList>
            <person name="Schwarz E.M."/>
            <person name="Hu Y."/>
            <person name="Antoshechkin I."/>
            <person name="Miller M.M."/>
            <person name="Sternberg P.W."/>
            <person name="Aroian R.V."/>
        </authorList>
    </citation>
    <scope>NUCLEOTIDE SEQUENCE</scope>
    <source>
        <strain evidence="2">HY135</strain>
    </source>
</reference>
<organism evidence="1 2">
    <name type="scientific">Ancylostoma ceylanicum</name>
    <dbReference type="NCBI Taxonomy" id="53326"/>
    <lineage>
        <taxon>Eukaryota</taxon>
        <taxon>Metazoa</taxon>
        <taxon>Ecdysozoa</taxon>
        <taxon>Nematoda</taxon>
        <taxon>Chromadorea</taxon>
        <taxon>Rhabditida</taxon>
        <taxon>Rhabditina</taxon>
        <taxon>Rhabditomorpha</taxon>
        <taxon>Strongyloidea</taxon>
        <taxon>Ancylostomatidae</taxon>
        <taxon>Ancylostomatinae</taxon>
        <taxon>Ancylostoma</taxon>
    </lineage>
</organism>
<keyword evidence="2" id="KW-1185">Reference proteome</keyword>
<protein>
    <submittedName>
        <fullName evidence="1">Uncharacterized protein</fullName>
    </submittedName>
</protein>
<evidence type="ECO:0000313" key="2">
    <source>
        <dbReference type="Proteomes" id="UP000024635"/>
    </source>
</evidence>
<dbReference type="Proteomes" id="UP000024635">
    <property type="component" value="Unassembled WGS sequence"/>
</dbReference>
<dbReference type="EMBL" id="JARK01001361">
    <property type="protein sequence ID" value="EYC19149.1"/>
    <property type="molecule type" value="Genomic_DNA"/>
</dbReference>
<sequence>MEVTRLQPQKARGATAPLTVESSLQRRIWKNSCFDVPERTPARAARSRRALREVADGSPPLTPTFPLRAVFGCRRYSLTHSSPYTLRHVGNGRSLEHAFVLDRLNTRSNVSHYACQPVDHIVANVFIIFRKILAVEPKPIALCTLAEVK</sequence>
<comment type="caution">
    <text evidence="1">The sequence shown here is derived from an EMBL/GenBank/DDBJ whole genome shotgun (WGS) entry which is preliminary data.</text>
</comment>
<name>A0A016UUQ0_9BILA</name>
<accession>A0A016UUQ0</accession>
<proteinExistence type="predicted"/>
<evidence type="ECO:0000313" key="1">
    <source>
        <dbReference type="EMBL" id="EYC19149.1"/>
    </source>
</evidence>
<gene>
    <name evidence="1" type="primary">Acey_s0025.g1201</name>
    <name evidence="1" type="ORF">Y032_0025g1201</name>
</gene>